<evidence type="ECO:0000313" key="3">
    <source>
        <dbReference type="EMBL" id="GGH41082.1"/>
    </source>
</evidence>
<comment type="caution">
    <text evidence="3">The sequence shown here is derived from an EMBL/GenBank/DDBJ whole genome shotgun (WGS) entry which is preliminary data.</text>
</comment>
<dbReference type="PANTHER" id="PTHR11070">
    <property type="entry name" value="UVRD / RECB / PCRA DNA HELICASE FAMILY MEMBER"/>
    <property type="match status" value="1"/>
</dbReference>
<keyword evidence="4" id="KW-1185">Reference proteome</keyword>
<dbReference type="Gene3D" id="3.40.50.300">
    <property type="entry name" value="P-loop containing nucleotide triphosphate hydrolases"/>
    <property type="match status" value="2"/>
</dbReference>
<reference evidence="4" key="1">
    <citation type="journal article" date="2019" name="Int. J. Syst. Evol. Microbiol.">
        <title>The Global Catalogue of Microorganisms (GCM) 10K type strain sequencing project: providing services to taxonomists for standard genome sequencing and annotation.</title>
        <authorList>
            <consortium name="The Broad Institute Genomics Platform"/>
            <consortium name="The Broad Institute Genome Sequencing Center for Infectious Disease"/>
            <person name="Wu L."/>
            <person name="Ma J."/>
        </authorList>
    </citation>
    <scope>NUCLEOTIDE SEQUENCE [LARGE SCALE GENOMIC DNA]</scope>
    <source>
        <strain evidence="4">CGMCC 1.15288</strain>
    </source>
</reference>
<organism evidence="3 4">
    <name type="scientific">Dyadobacter endophyticus</name>
    <dbReference type="NCBI Taxonomy" id="1749036"/>
    <lineage>
        <taxon>Bacteria</taxon>
        <taxon>Pseudomonadati</taxon>
        <taxon>Bacteroidota</taxon>
        <taxon>Cytophagia</taxon>
        <taxon>Cytophagales</taxon>
        <taxon>Spirosomataceae</taxon>
        <taxon>Dyadobacter</taxon>
    </lineage>
</organism>
<protein>
    <recommendedName>
        <fullName evidence="1">DNA 3'-5' helicase II</fullName>
    </recommendedName>
</protein>
<accession>A0ABQ1YY89</accession>
<gene>
    <name evidence="3" type="ORF">GCM10007423_36650</name>
</gene>
<evidence type="ECO:0000256" key="1">
    <source>
        <dbReference type="ARBA" id="ARBA00034923"/>
    </source>
</evidence>
<dbReference type="InterPro" id="IPR000212">
    <property type="entry name" value="DNA_helicase_UvrD/REP"/>
</dbReference>
<sequence>MEFLAGNIESADNPFEKTVWDSLCTIFEPYEGILGYKIPSLGFKENEIPSFIVRSKSFGILILDLVTEKVIEFDEDNEFWKTTDEEYIYSRDLSLNIYSKELENSLKKNPTLFNIRTEQWNDDIVISKILMFADNTDEEIAELESSNGNPLVNSRWLLDDLSTELNQIISSGDISLSESTIDLIDSVLEGSNIFSKVIRKKVVAAPSNMNEFIKKSLDYTFKLDKTQRQVALQIPSGPQRIRGLAGTGKTVILCMKAAIAHKTLTDYGIDHKILFVFNTQSMYNQVKAAITEYYFNIAKAMPNWNNLHVFHAWGGSNKPGVYYNTANAAGARVLNFMNVKGSENPLDAVYSDLINTAKDKIVPYYDMVLIDEAQDFSPAFFETIFYLTKPVDSDPTHRKIIWAYDEFQSLTELKIAQPEELFGKRSNGIPNMPNSVLEGSYKGNIDKDFVLPNSYRNPRINLLVAHGLALGLYSKDSKVPMDDRGDWIARGYQVNSPATQKFVEGDFVHVERPEKYSKNVLERLLRDADSPEAKLVDFKKFDRVGTELTEVVSKIENLINVQKVEPEEIIVIDLDKKNSQRNFEYIRQQLDIKNIKAITPGYIESTDSFKEPGFVTLSTAFRAKGNEANVVFIINTQRVINDLTARMRNAIFVSITRSRGWCYLSGNGRGTDELEEEITQIVKDSPAFKFIFPNEAQIQRKLVIIQSTKNVEKADKEIDALLSDDTFRALLIEKIAQNPELVKDIAGLNKTEQNGD</sequence>
<dbReference type="RefSeq" id="WP_188934706.1">
    <property type="nucleotide sequence ID" value="NZ_BMIA01000002.1"/>
</dbReference>
<dbReference type="EMBL" id="BMIA01000002">
    <property type="protein sequence ID" value="GGH41082.1"/>
    <property type="molecule type" value="Genomic_DNA"/>
</dbReference>
<feature type="domain" description="UvrD-like helicase C-terminal" evidence="2">
    <location>
        <begin position="615"/>
        <end position="664"/>
    </location>
</feature>
<dbReference type="InterPro" id="IPR027417">
    <property type="entry name" value="P-loop_NTPase"/>
</dbReference>
<dbReference type="SUPFAM" id="SSF52540">
    <property type="entry name" value="P-loop containing nucleoside triphosphate hydrolases"/>
    <property type="match status" value="1"/>
</dbReference>
<name>A0ABQ1YY89_9BACT</name>
<dbReference type="PANTHER" id="PTHR11070:SF2">
    <property type="entry name" value="ATP-DEPENDENT DNA HELICASE SRS2"/>
    <property type="match status" value="1"/>
</dbReference>
<proteinExistence type="predicted"/>
<dbReference type="InterPro" id="IPR027785">
    <property type="entry name" value="UvrD-like_helicase_C"/>
</dbReference>
<dbReference type="Pfam" id="PF13538">
    <property type="entry name" value="UvrD_C_2"/>
    <property type="match status" value="1"/>
</dbReference>
<evidence type="ECO:0000259" key="2">
    <source>
        <dbReference type="Pfam" id="PF13538"/>
    </source>
</evidence>
<dbReference type="Proteomes" id="UP000600214">
    <property type="component" value="Unassembled WGS sequence"/>
</dbReference>
<evidence type="ECO:0000313" key="4">
    <source>
        <dbReference type="Proteomes" id="UP000600214"/>
    </source>
</evidence>